<dbReference type="Proteomes" id="UP000247150">
    <property type="component" value="Unassembled WGS sequence"/>
</dbReference>
<protein>
    <submittedName>
        <fullName evidence="3">Glycine/betaine/sarcosine/D-proline reductase family selenoprotein B</fullName>
    </submittedName>
</protein>
<keyword evidence="1" id="KW-0712">Selenocysteine</keyword>
<evidence type="ECO:0000313" key="4">
    <source>
        <dbReference type="Proteomes" id="UP000247150"/>
    </source>
</evidence>
<keyword evidence="2" id="KW-0560">Oxidoreductase</keyword>
<dbReference type="EMBL" id="QGTW01000016">
    <property type="protein sequence ID" value="PWW20246.1"/>
    <property type="molecule type" value="Genomic_DNA"/>
</dbReference>
<proteinExistence type="predicted"/>
<accession>A0A2V2ZMT9</accession>
<dbReference type="NCBIfam" id="TIGR01918">
    <property type="entry name" value="various_sel_PB"/>
    <property type="match status" value="1"/>
</dbReference>
<comment type="caution">
    <text evidence="3">The sequence shown here is derived from an EMBL/GenBank/DDBJ whole genome shotgun (WGS) entry which is preliminary data.</text>
</comment>
<reference evidence="3 4" key="1">
    <citation type="submission" date="2018-05" db="EMBL/GenBank/DDBJ databases">
        <title>Freshwater and sediment microbial communities from various areas in North America, analyzing microbe dynamics in response to fracking.</title>
        <authorList>
            <person name="Lamendella R."/>
        </authorList>
    </citation>
    <scope>NUCLEOTIDE SEQUENCE [LARGE SCALE GENOMIC DNA]</scope>
    <source>
        <strain evidence="3 4">15_TX</strain>
    </source>
</reference>
<dbReference type="GO" id="GO:0050485">
    <property type="term" value="F:oxidoreductase activity, acting on X-H and Y-H to form an X-Y bond, with a disulfide as acceptor"/>
    <property type="evidence" value="ECO:0007669"/>
    <property type="project" value="InterPro"/>
</dbReference>
<dbReference type="InterPro" id="IPR010187">
    <property type="entry name" value="Various_sel_PB"/>
</dbReference>
<sequence>MTKEIERAGIPIVQMANLVSIAKTVGSNRIVPTISIPYPLGDPNTSVEEQWKLRKHRVGVALDALEKELEDATIFEVKV</sequence>
<evidence type="ECO:0000256" key="1">
    <source>
        <dbReference type="ARBA" id="ARBA00022933"/>
    </source>
</evidence>
<organism evidence="3 4">
    <name type="scientific">Cytobacillus oceanisediminis</name>
    <dbReference type="NCBI Taxonomy" id="665099"/>
    <lineage>
        <taxon>Bacteria</taxon>
        <taxon>Bacillati</taxon>
        <taxon>Bacillota</taxon>
        <taxon>Bacilli</taxon>
        <taxon>Bacillales</taxon>
        <taxon>Bacillaceae</taxon>
        <taxon>Cytobacillus</taxon>
    </lineage>
</organism>
<gene>
    <name evidence="3" type="ORF">DFO73_11661</name>
</gene>
<evidence type="ECO:0000313" key="3">
    <source>
        <dbReference type="EMBL" id="PWW20246.1"/>
    </source>
</evidence>
<dbReference type="AlphaFoldDB" id="A0A2V2ZMT9"/>
<name>A0A2V2ZMT9_9BACI</name>
<evidence type="ECO:0000256" key="2">
    <source>
        <dbReference type="ARBA" id="ARBA00023002"/>
    </source>
</evidence>